<protein>
    <submittedName>
        <fullName evidence="3">Zinc knuckle CX2CX4HX4C containing protein</fullName>
    </submittedName>
</protein>
<sequence>MEAGFLLGNKSSKKCGLTAKVTNIEGKLLGKDGKPLKSCLKNASLKTNLSKLVGEGCSHSMEAGNKVNSSTDYPKPTIATHVTETIVPTDDTNMKPTNRTLINDEKVVGANVAIPMDVVDEFSDIFANTLYGYFIGERLAFPTVEAYVKNAWEKYGFERAIFRNGFFLFKFSSHDGMVRTYEGGPWFICSVPIFLNIWQVNTKMKREIMSKVPVWVRIHNVPIVAFLKAGLSLITTQLGRPIMLDAYTSDMCLIRGVVVHMHGVNKANLDSLEGMSGLCDDGAKLKKRGKNTAASKPGFRFTKPKNNLVYRPVSKPIAIKEKVSKPNITAPSLKKDVNKAVLQPKESPKVIMDDSYCPVNEHGYYKDDIDVEKLRSTMDKLMDENKVLDINPNTISEGSGETMHSNPNDKGGLTSHVSAPADVNVSVKGSLWDQFKKTHGVSMSKQKSSIMDLDESGVEEVCMPDVLPGGGFLDDVEDDLDCFDGYEDHVYDLPKKARDFCAQYGIRLNSRHRK</sequence>
<dbReference type="EMBL" id="BQNB010015529">
    <property type="protein sequence ID" value="GJT41068.1"/>
    <property type="molecule type" value="Genomic_DNA"/>
</dbReference>
<evidence type="ECO:0000313" key="4">
    <source>
        <dbReference type="Proteomes" id="UP001151760"/>
    </source>
</evidence>
<reference evidence="3" key="2">
    <citation type="submission" date="2022-01" db="EMBL/GenBank/DDBJ databases">
        <authorList>
            <person name="Yamashiro T."/>
            <person name="Shiraishi A."/>
            <person name="Satake H."/>
            <person name="Nakayama K."/>
        </authorList>
    </citation>
    <scope>NUCLEOTIDE SEQUENCE</scope>
</reference>
<name>A0ABQ5DRZ7_9ASTR</name>
<gene>
    <name evidence="3" type="ORF">Tco_0940933</name>
</gene>
<proteinExistence type="predicted"/>
<organism evidence="3 4">
    <name type="scientific">Tanacetum coccineum</name>
    <dbReference type="NCBI Taxonomy" id="301880"/>
    <lineage>
        <taxon>Eukaryota</taxon>
        <taxon>Viridiplantae</taxon>
        <taxon>Streptophyta</taxon>
        <taxon>Embryophyta</taxon>
        <taxon>Tracheophyta</taxon>
        <taxon>Spermatophyta</taxon>
        <taxon>Magnoliopsida</taxon>
        <taxon>eudicotyledons</taxon>
        <taxon>Gunneridae</taxon>
        <taxon>Pentapetalae</taxon>
        <taxon>asterids</taxon>
        <taxon>campanulids</taxon>
        <taxon>Asterales</taxon>
        <taxon>Asteraceae</taxon>
        <taxon>Asteroideae</taxon>
        <taxon>Anthemideae</taxon>
        <taxon>Anthemidinae</taxon>
        <taxon>Tanacetum</taxon>
    </lineage>
</organism>
<dbReference type="Proteomes" id="UP001151760">
    <property type="component" value="Unassembled WGS sequence"/>
</dbReference>
<evidence type="ECO:0000256" key="1">
    <source>
        <dbReference type="SAM" id="MobiDB-lite"/>
    </source>
</evidence>
<dbReference type="InterPro" id="IPR040256">
    <property type="entry name" value="At4g02000-like"/>
</dbReference>
<dbReference type="Pfam" id="PF14111">
    <property type="entry name" value="DUF4283"/>
    <property type="match status" value="1"/>
</dbReference>
<comment type="caution">
    <text evidence="3">The sequence shown here is derived from an EMBL/GenBank/DDBJ whole genome shotgun (WGS) entry which is preliminary data.</text>
</comment>
<feature type="domain" description="DUF4283" evidence="2">
    <location>
        <begin position="128"/>
        <end position="203"/>
    </location>
</feature>
<reference evidence="3" key="1">
    <citation type="journal article" date="2022" name="Int. J. Mol. Sci.">
        <title>Draft Genome of Tanacetum Coccineum: Genomic Comparison of Closely Related Tanacetum-Family Plants.</title>
        <authorList>
            <person name="Yamashiro T."/>
            <person name="Shiraishi A."/>
            <person name="Nakayama K."/>
            <person name="Satake H."/>
        </authorList>
    </citation>
    <scope>NUCLEOTIDE SEQUENCE</scope>
</reference>
<evidence type="ECO:0000259" key="2">
    <source>
        <dbReference type="Pfam" id="PF14111"/>
    </source>
</evidence>
<dbReference type="PANTHER" id="PTHR31286">
    <property type="entry name" value="GLYCINE-RICH CELL WALL STRUCTURAL PROTEIN 1.8-LIKE"/>
    <property type="match status" value="1"/>
</dbReference>
<feature type="region of interest" description="Disordered" evidence="1">
    <location>
        <begin position="390"/>
        <end position="415"/>
    </location>
</feature>
<feature type="compositionally biased region" description="Polar residues" evidence="1">
    <location>
        <begin position="391"/>
        <end position="408"/>
    </location>
</feature>
<dbReference type="InterPro" id="IPR025558">
    <property type="entry name" value="DUF4283"/>
</dbReference>
<dbReference type="PANTHER" id="PTHR31286:SF99">
    <property type="entry name" value="DUF4283 DOMAIN-CONTAINING PROTEIN"/>
    <property type="match status" value="1"/>
</dbReference>
<evidence type="ECO:0000313" key="3">
    <source>
        <dbReference type="EMBL" id="GJT41068.1"/>
    </source>
</evidence>
<keyword evidence="4" id="KW-1185">Reference proteome</keyword>
<accession>A0ABQ5DRZ7</accession>